<evidence type="ECO:0000256" key="3">
    <source>
        <dbReference type="ARBA" id="ARBA00022723"/>
    </source>
</evidence>
<dbReference type="PROSITE" id="PS00498">
    <property type="entry name" value="TYROSINASE_2"/>
    <property type="match status" value="1"/>
</dbReference>
<keyword evidence="11" id="KW-1185">Reference proteome</keyword>
<protein>
    <recommendedName>
        <fullName evidence="2">tyrosinase</fullName>
        <ecNumber evidence="2">1.14.18.1</ecNumber>
    </recommendedName>
</protein>
<dbReference type="InterPro" id="IPR008922">
    <property type="entry name" value="Di-copper_centre_dom_sf"/>
</dbReference>
<comment type="caution">
    <text evidence="10">The sequence shown here is derived from an EMBL/GenBank/DDBJ whole genome shotgun (WGS) entry which is preliminary data.</text>
</comment>
<dbReference type="Proteomes" id="UP000703661">
    <property type="component" value="Unassembled WGS sequence"/>
</dbReference>
<comment type="similarity">
    <text evidence="1">Belongs to the tyrosinase family.</text>
</comment>
<organism evidence="10 11">
    <name type="scientific">Entomortierella chlamydospora</name>
    <dbReference type="NCBI Taxonomy" id="101097"/>
    <lineage>
        <taxon>Eukaryota</taxon>
        <taxon>Fungi</taxon>
        <taxon>Fungi incertae sedis</taxon>
        <taxon>Mucoromycota</taxon>
        <taxon>Mortierellomycotina</taxon>
        <taxon>Mortierellomycetes</taxon>
        <taxon>Mortierellales</taxon>
        <taxon>Mortierellaceae</taxon>
        <taxon>Entomortierella</taxon>
    </lineage>
</organism>
<dbReference type="AlphaFoldDB" id="A0A9P6MTT1"/>
<evidence type="ECO:0000256" key="5">
    <source>
        <dbReference type="ARBA" id="ARBA00023101"/>
    </source>
</evidence>
<reference evidence="10" key="1">
    <citation type="journal article" date="2020" name="Fungal Divers.">
        <title>Resolving the Mortierellaceae phylogeny through synthesis of multi-gene phylogenetics and phylogenomics.</title>
        <authorList>
            <person name="Vandepol N."/>
            <person name="Liber J."/>
            <person name="Desiro A."/>
            <person name="Na H."/>
            <person name="Kennedy M."/>
            <person name="Barry K."/>
            <person name="Grigoriev I.V."/>
            <person name="Miller A.N."/>
            <person name="O'Donnell K."/>
            <person name="Stajich J.E."/>
            <person name="Bonito G."/>
        </authorList>
    </citation>
    <scope>NUCLEOTIDE SEQUENCE</scope>
    <source>
        <strain evidence="10">NRRL 2769</strain>
    </source>
</reference>
<proteinExistence type="inferred from homology"/>
<evidence type="ECO:0000256" key="8">
    <source>
        <dbReference type="SAM" id="MobiDB-lite"/>
    </source>
</evidence>
<dbReference type="EC" id="1.14.18.1" evidence="2"/>
<sequence length="503" mass="56341">MDKVVTRKNIRDLTPEEKDNLIRAFAAIQQLPPDDPNSFFVIAGYHGQPFRGAGYANPSWWGGYCNHGNSQVPGVAMPYWDETEDSSLKEGIPSIFLERTYTFSDDTSRTIPNPLFSYKFQAKITDRLNANDKSTNYTKPVGYETVRYPFSGLVGTISDTEDTLIHNKKLLEKGEGETNRMLNENIMTWLNFSHFKNSDGKMMPAGVKDKFKDCLDAPNYTVFSNNTSAQRWNDDRLSEPGYQSITSIESPHNSIHLAVGGFNVPGHDNYDQYAGANGDMGENDTASFDPIFFFHHCFIDLMFWRWQVKHDQRDSLEIIEGYPGTNSVDSQGPTPGVAGGIWLTLDSPLEPFKDLRDPTRTITSREVVNIANLGYTYDRAEPPLTAPPNALPAPILTVSNINRATLGGSFVVSAWANLENGQKVLVGTEAVLSRWHVAGCRNCQNHLEVRAHFPMEGWNKGEVEKMRFEVVLNTRMLDRGLRNADGPQQGAQNPMIELSTDNL</sequence>
<dbReference type="PRINTS" id="PR00092">
    <property type="entry name" value="TYROSINASE"/>
</dbReference>
<dbReference type="Pfam" id="PF00264">
    <property type="entry name" value="Tyrosinase"/>
    <property type="match status" value="1"/>
</dbReference>
<feature type="domain" description="Tyrosinase copper-binding" evidence="9">
    <location>
        <begin position="289"/>
        <end position="300"/>
    </location>
</feature>
<dbReference type="Gene3D" id="1.10.1280.10">
    <property type="entry name" value="Di-copper center containing domain from catechol oxidase"/>
    <property type="match status" value="2"/>
</dbReference>
<dbReference type="GO" id="GO:0004503">
    <property type="term" value="F:tyrosinase activity"/>
    <property type="evidence" value="ECO:0007669"/>
    <property type="project" value="UniProtKB-EC"/>
</dbReference>
<feature type="region of interest" description="Disordered" evidence="8">
    <location>
        <begin position="481"/>
        <end position="503"/>
    </location>
</feature>
<gene>
    <name evidence="10" type="ORF">BGZ80_000179</name>
</gene>
<dbReference type="SUPFAM" id="SSF48056">
    <property type="entry name" value="Di-copper centre-containing domain"/>
    <property type="match status" value="1"/>
</dbReference>
<name>A0A9P6MTT1_9FUNG</name>
<dbReference type="InterPro" id="IPR002227">
    <property type="entry name" value="Tyrosinase_Cu-bd"/>
</dbReference>
<evidence type="ECO:0000256" key="1">
    <source>
        <dbReference type="ARBA" id="ARBA00009928"/>
    </source>
</evidence>
<evidence type="ECO:0000259" key="9">
    <source>
        <dbReference type="PROSITE" id="PS00498"/>
    </source>
</evidence>
<keyword evidence="5" id="KW-0470">Melanin biosynthesis</keyword>
<dbReference type="InterPro" id="IPR050316">
    <property type="entry name" value="Tyrosinase/Hemocyanin"/>
</dbReference>
<comment type="catalytic activity">
    <reaction evidence="6">
        <text>2 L-dopa + O2 = 2 L-dopaquinone + 2 H2O</text>
        <dbReference type="Rhea" id="RHEA:34287"/>
        <dbReference type="ChEBI" id="CHEBI:15377"/>
        <dbReference type="ChEBI" id="CHEBI:15379"/>
        <dbReference type="ChEBI" id="CHEBI:57504"/>
        <dbReference type="ChEBI" id="CHEBI:57924"/>
        <dbReference type="EC" id="1.14.18.1"/>
    </reaction>
</comment>
<keyword evidence="3" id="KW-0479">Metal-binding</keyword>
<evidence type="ECO:0000256" key="7">
    <source>
        <dbReference type="ARBA" id="ARBA00048881"/>
    </source>
</evidence>
<evidence type="ECO:0000313" key="11">
    <source>
        <dbReference type="Proteomes" id="UP000703661"/>
    </source>
</evidence>
<evidence type="ECO:0000256" key="6">
    <source>
        <dbReference type="ARBA" id="ARBA00048233"/>
    </source>
</evidence>
<dbReference type="PANTHER" id="PTHR11474:SF76">
    <property type="entry name" value="SHKT DOMAIN-CONTAINING PROTEIN"/>
    <property type="match status" value="1"/>
</dbReference>
<evidence type="ECO:0000256" key="2">
    <source>
        <dbReference type="ARBA" id="ARBA00011906"/>
    </source>
</evidence>
<dbReference type="PANTHER" id="PTHR11474">
    <property type="entry name" value="TYROSINASE FAMILY MEMBER"/>
    <property type="match status" value="1"/>
</dbReference>
<evidence type="ECO:0000313" key="10">
    <source>
        <dbReference type="EMBL" id="KAG0012142.1"/>
    </source>
</evidence>
<accession>A0A9P6MTT1</accession>
<keyword evidence="4" id="KW-0186">Copper</keyword>
<evidence type="ECO:0000256" key="4">
    <source>
        <dbReference type="ARBA" id="ARBA00023008"/>
    </source>
</evidence>
<comment type="catalytic activity">
    <reaction evidence="7">
        <text>L-tyrosine + O2 = L-dopaquinone + H2O</text>
        <dbReference type="Rhea" id="RHEA:18117"/>
        <dbReference type="ChEBI" id="CHEBI:15377"/>
        <dbReference type="ChEBI" id="CHEBI:15379"/>
        <dbReference type="ChEBI" id="CHEBI:57924"/>
        <dbReference type="ChEBI" id="CHEBI:58315"/>
        <dbReference type="EC" id="1.14.18.1"/>
    </reaction>
</comment>
<dbReference type="GO" id="GO:0042438">
    <property type="term" value="P:melanin biosynthetic process"/>
    <property type="evidence" value="ECO:0007669"/>
    <property type="project" value="UniProtKB-KW"/>
</dbReference>
<dbReference type="EMBL" id="JAAAID010001030">
    <property type="protein sequence ID" value="KAG0012142.1"/>
    <property type="molecule type" value="Genomic_DNA"/>
</dbReference>
<dbReference type="GO" id="GO:0046872">
    <property type="term" value="F:metal ion binding"/>
    <property type="evidence" value="ECO:0007669"/>
    <property type="project" value="UniProtKB-KW"/>
</dbReference>